<gene>
    <name evidence="1" type="ORF">C3L50_09455</name>
</gene>
<organism evidence="1 2">
    <name type="scientific">Flavobacterium alvei</name>
    <dbReference type="NCBI Taxonomy" id="2080416"/>
    <lineage>
        <taxon>Bacteria</taxon>
        <taxon>Pseudomonadati</taxon>
        <taxon>Bacteroidota</taxon>
        <taxon>Flavobacteriia</taxon>
        <taxon>Flavobacteriales</taxon>
        <taxon>Flavobacteriaceae</taxon>
        <taxon>Flavobacterium</taxon>
    </lineage>
</organism>
<dbReference type="Proteomes" id="UP000237310">
    <property type="component" value="Unassembled WGS sequence"/>
</dbReference>
<name>A0A2S5ABX4_9FLAO</name>
<keyword evidence="2" id="KW-1185">Reference proteome</keyword>
<evidence type="ECO:0000313" key="1">
    <source>
        <dbReference type="EMBL" id="POY40034.1"/>
    </source>
</evidence>
<proteinExistence type="predicted"/>
<reference evidence="1 2" key="1">
    <citation type="submission" date="2018-01" db="EMBL/GenBank/DDBJ databases">
        <authorList>
            <person name="Gaut B.S."/>
            <person name="Morton B.R."/>
            <person name="Clegg M.T."/>
            <person name="Duvall M.R."/>
        </authorList>
    </citation>
    <scope>NUCLEOTIDE SEQUENCE [LARGE SCALE GENOMIC DNA]</scope>
    <source>
        <strain evidence="1 2">HR-AY</strain>
    </source>
</reference>
<evidence type="ECO:0000313" key="2">
    <source>
        <dbReference type="Proteomes" id="UP000237310"/>
    </source>
</evidence>
<dbReference type="EMBL" id="PQVG01000004">
    <property type="protein sequence ID" value="POY40034.1"/>
    <property type="molecule type" value="Genomic_DNA"/>
</dbReference>
<dbReference type="AlphaFoldDB" id="A0A2S5ABX4"/>
<protein>
    <submittedName>
        <fullName evidence="1">Uncharacterized protein</fullName>
    </submittedName>
</protein>
<comment type="caution">
    <text evidence="1">The sequence shown here is derived from an EMBL/GenBank/DDBJ whole genome shotgun (WGS) entry which is preliminary data.</text>
</comment>
<sequence>MELKLLKNIWKTDESYLGFYCTNIFQSSVIYPNLKELLNNNILKEEEFCDVSHSRKEKKRK</sequence>
<accession>A0A2S5ABX4</accession>